<dbReference type="RefSeq" id="WP_237487169.1">
    <property type="nucleotide sequence ID" value="NZ_CAKLCM010000004.1"/>
</dbReference>
<evidence type="ECO:0000313" key="1">
    <source>
        <dbReference type="EMBL" id="CAH0531125.1"/>
    </source>
</evidence>
<reference evidence="1" key="1">
    <citation type="submission" date="2021-12" db="EMBL/GenBank/DDBJ databases">
        <authorList>
            <person name="Rodrigo-Torres L."/>
            <person name="Arahal R. D."/>
            <person name="Lucena T."/>
        </authorList>
    </citation>
    <scope>NUCLEOTIDE SEQUENCE</scope>
    <source>
        <strain evidence="1">CECT 8226</strain>
    </source>
</reference>
<organism evidence="1 2">
    <name type="scientific">Vibrio hippocampi</name>
    <dbReference type="NCBI Taxonomy" id="654686"/>
    <lineage>
        <taxon>Bacteria</taxon>
        <taxon>Pseudomonadati</taxon>
        <taxon>Pseudomonadota</taxon>
        <taxon>Gammaproteobacteria</taxon>
        <taxon>Vibrionales</taxon>
        <taxon>Vibrionaceae</taxon>
        <taxon>Vibrio</taxon>
    </lineage>
</organism>
<dbReference type="Proteomes" id="UP000838160">
    <property type="component" value="Unassembled WGS sequence"/>
</dbReference>
<sequence>MKELIRQALNDRDFCAYFARTGGGFHPVDHHPLLSRDELIHRYCMSESEWLGFEHRYWPDEDKGEEIGGLMSDADVRAQLKIKEIQKAKIWRFYVAFLNGLAPMNTSVDKLLSGEYKRPWVLPS</sequence>
<proteinExistence type="predicted"/>
<name>A0ABN8DQ56_9VIBR</name>
<evidence type="ECO:0000313" key="2">
    <source>
        <dbReference type="Proteomes" id="UP000838160"/>
    </source>
</evidence>
<protein>
    <submittedName>
        <fullName evidence="1">Uncharacterized protein</fullName>
    </submittedName>
</protein>
<accession>A0ABN8DQ56</accession>
<keyword evidence="2" id="KW-1185">Reference proteome</keyword>
<comment type="caution">
    <text evidence="1">The sequence shown here is derived from an EMBL/GenBank/DDBJ whole genome shotgun (WGS) entry which is preliminary data.</text>
</comment>
<gene>
    <name evidence="1" type="ORF">VHP8226_04113</name>
</gene>
<dbReference type="EMBL" id="CAKLCM010000004">
    <property type="protein sequence ID" value="CAH0531125.1"/>
    <property type="molecule type" value="Genomic_DNA"/>
</dbReference>